<feature type="region of interest" description="Disordered" evidence="1">
    <location>
        <begin position="204"/>
        <end position="227"/>
    </location>
</feature>
<dbReference type="GO" id="GO:1990269">
    <property type="term" value="F:RNA polymerase II C-terminal domain phosphoserine binding"/>
    <property type="evidence" value="ECO:0007669"/>
    <property type="project" value="TreeGrafter"/>
</dbReference>
<feature type="compositionally biased region" description="Acidic residues" evidence="1">
    <location>
        <begin position="404"/>
        <end position="413"/>
    </location>
</feature>
<dbReference type="GO" id="GO:0032968">
    <property type="term" value="P:positive regulation of transcription elongation by RNA polymerase II"/>
    <property type="evidence" value="ECO:0007669"/>
    <property type="project" value="TreeGrafter"/>
</dbReference>
<proteinExistence type="predicted"/>
<feature type="region of interest" description="Disordered" evidence="1">
    <location>
        <begin position="302"/>
        <end position="475"/>
    </location>
</feature>
<dbReference type="GO" id="GO:0016593">
    <property type="term" value="C:Cdc73/Paf1 complex"/>
    <property type="evidence" value="ECO:0007669"/>
    <property type="project" value="InterPro"/>
</dbReference>
<feature type="compositionally biased region" description="Basic and acidic residues" evidence="1">
    <location>
        <begin position="414"/>
        <end position="444"/>
    </location>
</feature>
<reference evidence="2 3" key="1">
    <citation type="submission" date="2017-05" db="EMBL/GenBank/DDBJ databases">
        <title>The Genome Sequence of Tsuchiyaea wingfieldii DSM 27421.</title>
        <authorList>
            <person name="Cuomo C."/>
            <person name="Passer A."/>
            <person name="Billmyre B."/>
            <person name="Heitman J."/>
        </authorList>
    </citation>
    <scope>NUCLEOTIDE SEQUENCE [LARGE SCALE GENOMIC DNA]</scope>
    <source>
        <strain evidence="2 3">DSM 27421</strain>
    </source>
</reference>
<gene>
    <name evidence="2" type="ORF">B9479_000195</name>
</gene>
<name>A0A5D3BA04_9TREE</name>
<feature type="compositionally biased region" description="Polar residues" evidence="1">
    <location>
        <begin position="14"/>
        <end position="37"/>
    </location>
</feature>
<dbReference type="PANTHER" id="PTHR23146:SF0">
    <property type="entry name" value="RNA POLYMERASE-ASSOCIATED PROTEIN LEO1"/>
    <property type="match status" value="1"/>
</dbReference>
<feature type="compositionally biased region" description="Low complexity" evidence="1">
    <location>
        <begin position="312"/>
        <end position="325"/>
    </location>
</feature>
<accession>A0A5D3BA04</accession>
<sequence>MSESGSEAGDLFGGSNNSRENSPARSTTAPAQEPVQSETEEQDVGDLFGDDDEEEGAPRRRQASTGTPRSGSQTPNPLEYAEEDEDAGPGKQNVVTIAVPQWPHLSATDGKIWQMKLPAYINLDSQPFDSDYYRATADEAPDPTEKPIAAKSHMIGVKNTIRWKWVTGPDGEPTRQSNARMLRWSDGSVSLQLGDDLYDLAASHGTTLSRPSDPIPPTKKREALPPAQNTSTTFLCVGAAAERVLVTEKPIAGQLNLLPTSMQSKTYLELVKHVGAQHTKHSRMKMLEETQDEDALQELLLRSAPNREAIKGAKATTSKRATASKGAGGKGKKTRKIGYSDTESEAGYSGDDRPKRGAERDTFEYGDDDGFVVDDSDSDGGYSSKKKGKGKAKSKGKKRKGGFTDDEEEDEMEAAERRIEAREREKKRARKEKGGAAKKSRDYIEDSDEEEGADGAEEDGEGEEEMDMDVESEED</sequence>
<evidence type="ECO:0000313" key="3">
    <source>
        <dbReference type="Proteomes" id="UP000322245"/>
    </source>
</evidence>
<organism evidence="2 3">
    <name type="scientific">Cryptococcus floricola</name>
    <dbReference type="NCBI Taxonomy" id="2591691"/>
    <lineage>
        <taxon>Eukaryota</taxon>
        <taxon>Fungi</taxon>
        <taxon>Dikarya</taxon>
        <taxon>Basidiomycota</taxon>
        <taxon>Agaricomycotina</taxon>
        <taxon>Tremellomycetes</taxon>
        <taxon>Tremellales</taxon>
        <taxon>Cryptococcaceae</taxon>
        <taxon>Cryptococcus</taxon>
    </lineage>
</organism>
<feature type="compositionally biased region" description="Acidic residues" evidence="1">
    <location>
        <begin position="364"/>
        <end position="378"/>
    </location>
</feature>
<feature type="compositionally biased region" description="Basic and acidic residues" evidence="1">
    <location>
        <begin position="350"/>
        <end position="363"/>
    </location>
</feature>
<protein>
    <recommendedName>
        <fullName evidence="4">Leo1-like protein</fullName>
    </recommendedName>
</protein>
<comment type="caution">
    <text evidence="2">The sequence shown here is derived from an EMBL/GenBank/DDBJ whole genome shotgun (WGS) entry which is preliminary data.</text>
</comment>
<dbReference type="Proteomes" id="UP000322245">
    <property type="component" value="Unassembled WGS sequence"/>
</dbReference>
<feature type="region of interest" description="Disordered" evidence="1">
    <location>
        <begin position="1"/>
        <end position="89"/>
    </location>
</feature>
<feature type="compositionally biased region" description="Acidic residues" evidence="1">
    <location>
        <begin position="38"/>
        <end position="55"/>
    </location>
</feature>
<evidence type="ECO:0000256" key="1">
    <source>
        <dbReference type="SAM" id="MobiDB-lite"/>
    </source>
</evidence>
<dbReference type="AlphaFoldDB" id="A0A5D3BA04"/>
<evidence type="ECO:0008006" key="4">
    <source>
        <dbReference type="Google" id="ProtNLM"/>
    </source>
</evidence>
<keyword evidence="3" id="KW-1185">Reference proteome</keyword>
<dbReference type="GO" id="GO:0006368">
    <property type="term" value="P:transcription elongation by RNA polymerase II"/>
    <property type="evidence" value="ECO:0007669"/>
    <property type="project" value="InterPro"/>
</dbReference>
<dbReference type="PANTHER" id="PTHR23146">
    <property type="entry name" value="LEO1 PROTEIN"/>
    <property type="match status" value="1"/>
</dbReference>
<dbReference type="Pfam" id="PF04004">
    <property type="entry name" value="Leo1"/>
    <property type="match status" value="1"/>
</dbReference>
<dbReference type="InterPro" id="IPR007149">
    <property type="entry name" value="Leo1"/>
</dbReference>
<feature type="compositionally biased region" description="Acidic residues" evidence="1">
    <location>
        <begin position="445"/>
        <end position="475"/>
    </location>
</feature>
<feature type="compositionally biased region" description="Basic residues" evidence="1">
    <location>
        <begin position="384"/>
        <end position="401"/>
    </location>
</feature>
<evidence type="ECO:0000313" key="2">
    <source>
        <dbReference type="EMBL" id="TYJ59206.1"/>
    </source>
</evidence>
<feature type="compositionally biased region" description="Polar residues" evidence="1">
    <location>
        <begin position="63"/>
        <end position="76"/>
    </location>
</feature>
<dbReference type="EMBL" id="NIDF01000001">
    <property type="protein sequence ID" value="TYJ59206.1"/>
    <property type="molecule type" value="Genomic_DNA"/>
</dbReference>